<evidence type="ECO:0000256" key="1">
    <source>
        <dbReference type="ARBA" id="ARBA00006484"/>
    </source>
</evidence>
<organism evidence="4 5">
    <name type="scientific">Kineosporia babensis</name>
    <dbReference type="NCBI Taxonomy" id="499548"/>
    <lineage>
        <taxon>Bacteria</taxon>
        <taxon>Bacillati</taxon>
        <taxon>Actinomycetota</taxon>
        <taxon>Actinomycetes</taxon>
        <taxon>Kineosporiales</taxon>
        <taxon>Kineosporiaceae</taxon>
        <taxon>Kineosporia</taxon>
    </lineage>
</organism>
<sequence>MPNRVVLITGATDGLGRALAEALAPQPDITLILHGRDPARLEKLEAAHKVQADFADLAQVHRMAEEVTGLTDHLSVLVNNAGIGSGAPDGDDRRLSKDGYELRFAVNYLAAFALTQRLLPRLDTGAPARIVHVSSLGQAPIDFADPQIEHDYSGLRAYGQSKLAMVTYGQKLAQELDPARITVNSLHPATYMPTKMVLARRPAVDTLETGLEATLRLINSPDLDGVTGQFFDRTRPARAHDSAYDPEVQQRLWDLSLSLTSERQ</sequence>
<dbReference type="Proteomes" id="UP001138997">
    <property type="component" value="Unassembled WGS sequence"/>
</dbReference>
<evidence type="ECO:0000256" key="3">
    <source>
        <dbReference type="RuleBase" id="RU000363"/>
    </source>
</evidence>
<dbReference type="RefSeq" id="WP_231449161.1">
    <property type="nucleotide sequence ID" value="NZ_JAJOMB010000028.1"/>
</dbReference>
<dbReference type="SUPFAM" id="SSF51735">
    <property type="entry name" value="NAD(P)-binding Rossmann-fold domains"/>
    <property type="match status" value="1"/>
</dbReference>
<dbReference type="InterPro" id="IPR020904">
    <property type="entry name" value="Sc_DH/Rdtase_CS"/>
</dbReference>
<gene>
    <name evidence="4" type="ORF">LR394_35970</name>
</gene>
<comment type="caution">
    <text evidence="4">The sequence shown here is derived from an EMBL/GenBank/DDBJ whole genome shotgun (WGS) entry which is preliminary data.</text>
</comment>
<evidence type="ECO:0000313" key="5">
    <source>
        <dbReference type="Proteomes" id="UP001138997"/>
    </source>
</evidence>
<evidence type="ECO:0000313" key="4">
    <source>
        <dbReference type="EMBL" id="MCD5316309.1"/>
    </source>
</evidence>
<dbReference type="AlphaFoldDB" id="A0A9X1NML7"/>
<dbReference type="InterPro" id="IPR002347">
    <property type="entry name" value="SDR_fam"/>
</dbReference>
<accession>A0A9X1NML7</accession>
<dbReference type="PANTHER" id="PTHR43157">
    <property type="entry name" value="PHOSPHATIDYLINOSITOL-GLYCAN BIOSYNTHESIS CLASS F PROTEIN-RELATED"/>
    <property type="match status" value="1"/>
</dbReference>
<dbReference type="InterPro" id="IPR036291">
    <property type="entry name" value="NAD(P)-bd_dom_sf"/>
</dbReference>
<dbReference type="PRINTS" id="PR00081">
    <property type="entry name" value="GDHRDH"/>
</dbReference>
<keyword evidence="2" id="KW-0560">Oxidoreductase</keyword>
<reference evidence="4" key="1">
    <citation type="submission" date="2021-11" db="EMBL/GenBank/DDBJ databases">
        <title>Streptomyces corallinus and Kineosporia corallina sp. nov., two new coral-derived marine actinobacteria.</title>
        <authorList>
            <person name="Buangrab K."/>
            <person name="Sutthacheep M."/>
            <person name="Yeemin T."/>
            <person name="Harunari E."/>
            <person name="Igarashi Y."/>
            <person name="Sripreechasak P."/>
            <person name="Kanchanasin P."/>
            <person name="Tanasupawat S."/>
            <person name="Phongsopitanun W."/>
        </authorList>
    </citation>
    <scope>NUCLEOTIDE SEQUENCE</scope>
    <source>
        <strain evidence="4">JCM 31032</strain>
    </source>
</reference>
<evidence type="ECO:0000256" key="2">
    <source>
        <dbReference type="ARBA" id="ARBA00023002"/>
    </source>
</evidence>
<dbReference type="PANTHER" id="PTHR43157:SF31">
    <property type="entry name" value="PHOSPHATIDYLINOSITOL-GLYCAN BIOSYNTHESIS CLASS F PROTEIN"/>
    <property type="match status" value="1"/>
</dbReference>
<protein>
    <submittedName>
        <fullName evidence="4">SDR family NAD(P)-dependent oxidoreductase</fullName>
    </submittedName>
</protein>
<dbReference type="GO" id="GO:0016491">
    <property type="term" value="F:oxidoreductase activity"/>
    <property type="evidence" value="ECO:0007669"/>
    <property type="project" value="UniProtKB-KW"/>
</dbReference>
<dbReference type="EMBL" id="JAJOMB010000028">
    <property type="protein sequence ID" value="MCD5316309.1"/>
    <property type="molecule type" value="Genomic_DNA"/>
</dbReference>
<dbReference type="Pfam" id="PF00106">
    <property type="entry name" value="adh_short"/>
    <property type="match status" value="1"/>
</dbReference>
<name>A0A9X1NML7_9ACTN</name>
<dbReference type="Gene3D" id="3.40.50.720">
    <property type="entry name" value="NAD(P)-binding Rossmann-like Domain"/>
    <property type="match status" value="1"/>
</dbReference>
<proteinExistence type="inferred from homology"/>
<dbReference type="PROSITE" id="PS00061">
    <property type="entry name" value="ADH_SHORT"/>
    <property type="match status" value="1"/>
</dbReference>
<comment type="similarity">
    <text evidence="1 3">Belongs to the short-chain dehydrogenases/reductases (SDR) family.</text>
</comment>
<keyword evidence="5" id="KW-1185">Reference proteome</keyword>
<dbReference type="PRINTS" id="PR00080">
    <property type="entry name" value="SDRFAMILY"/>
</dbReference>